<feature type="region of interest" description="Disordered" evidence="1">
    <location>
        <begin position="31"/>
        <end position="57"/>
    </location>
</feature>
<proteinExistence type="predicted"/>
<protein>
    <submittedName>
        <fullName evidence="2">Uncharacterized protein</fullName>
    </submittedName>
</protein>
<evidence type="ECO:0000313" key="2">
    <source>
        <dbReference type="EMBL" id="XFO66463.1"/>
    </source>
</evidence>
<dbReference type="EMBL" id="CP155573">
    <property type="protein sequence ID" value="XFO66463.1"/>
    <property type="molecule type" value="Genomic_DNA"/>
</dbReference>
<name>A0ABZ3IM59_9FIRM</name>
<evidence type="ECO:0000256" key="1">
    <source>
        <dbReference type="SAM" id="MobiDB-lite"/>
    </source>
</evidence>
<organism evidence="2 3">
    <name type="scientific">Sporomusa silvacetica DSM 10669</name>
    <dbReference type="NCBI Taxonomy" id="1123289"/>
    <lineage>
        <taxon>Bacteria</taxon>
        <taxon>Bacillati</taxon>
        <taxon>Bacillota</taxon>
        <taxon>Negativicutes</taxon>
        <taxon>Selenomonadales</taxon>
        <taxon>Sporomusaceae</taxon>
        <taxon>Sporomusa</taxon>
    </lineage>
</organism>
<sequence>MDTLIPLLLLLVLYLVPELLKRRKKTTEYKYPDIPDKVPQPANMKSAESKAKPIHTPATDFIVETPKTWAASPEPAITMPASVNVPHMTDAGSPWQGKLSPQLIQNGLIFSEIIQPPRAYRPIWRRPK</sequence>
<keyword evidence="3" id="KW-1185">Reference proteome</keyword>
<accession>A0ABZ3IM59</accession>
<gene>
    <name evidence="2" type="ORF">SPSIL_026130</name>
</gene>
<dbReference type="RefSeq" id="WP_094602896.1">
    <property type="nucleotide sequence ID" value="NZ_CP155573.1"/>
</dbReference>
<evidence type="ECO:0000313" key="3">
    <source>
        <dbReference type="Proteomes" id="UP000216752"/>
    </source>
</evidence>
<dbReference type="Proteomes" id="UP000216752">
    <property type="component" value="Chromosome"/>
</dbReference>
<reference evidence="2" key="1">
    <citation type="submission" date="2024-05" db="EMBL/GenBank/DDBJ databases">
        <title>Isolation and characterization of Sporomusa carbonis sp. nov., a carboxydotrophic hydrogenogen in the genus of Sporomusa isolated from a charcoal burning pile.</title>
        <authorList>
            <person name="Boeer T."/>
            <person name="Rosenbaum F."/>
            <person name="Eysell L."/>
            <person name="Mueller V."/>
            <person name="Daniel R."/>
            <person name="Poehlein A."/>
        </authorList>
    </citation>
    <scope>NUCLEOTIDE SEQUENCE [LARGE SCALE GENOMIC DNA]</scope>
    <source>
        <strain evidence="2">DSM 10669</strain>
    </source>
</reference>